<name>A0A3P9CGH6_9CICH</name>
<accession>A0A3P9CGH6</accession>
<feature type="transmembrane region" description="Helical" evidence="1">
    <location>
        <begin position="12"/>
        <end position="34"/>
    </location>
</feature>
<evidence type="ECO:0000256" key="1">
    <source>
        <dbReference type="SAM" id="Phobius"/>
    </source>
</evidence>
<keyword evidence="3" id="KW-1185">Reference proteome</keyword>
<keyword evidence="1" id="KW-0472">Membrane</keyword>
<sequence>MFSHLFSLSKTLFMWPILYFLILFISYCCVQYYSSSIYRYILVKRNMVSIIGFNLILFLFFFPLFSSYWKIPNLGTFIQL</sequence>
<reference evidence="2" key="2">
    <citation type="submission" date="2025-08" db="UniProtKB">
        <authorList>
            <consortium name="Ensembl"/>
        </authorList>
    </citation>
    <scope>IDENTIFICATION</scope>
</reference>
<evidence type="ECO:0000313" key="3">
    <source>
        <dbReference type="Proteomes" id="UP000265160"/>
    </source>
</evidence>
<keyword evidence="1" id="KW-1133">Transmembrane helix</keyword>
<reference evidence="2" key="3">
    <citation type="submission" date="2025-09" db="UniProtKB">
        <authorList>
            <consortium name="Ensembl"/>
        </authorList>
    </citation>
    <scope>IDENTIFICATION</scope>
</reference>
<organism evidence="2 3">
    <name type="scientific">Maylandia zebra</name>
    <name type="common">zebra mbuna</name>
    <dbReference type="NCBI Taxonomy" id="106582"/>
    <lineage>
        <taxon>Eukaryota</taxon>
        <taxon>Metazoa</taxon>
        <taxon>Chordata</taxon>
        <taxon>Craniata</taxon>
        <taxon>Vertebrata</taxon>
        <taxon>Euteleostomi</taxon>
        <taxon>Actinopterygii</taxon>
        <taxon>Neopterygii</taxon>
        <taxon>Teleostei</taxon>
        <taxon>Neoteleostei</taxon>
        <taxon>Acanthomorphata</taxon>
        <taxon>Ovalentaria</taxon>
        <taxon>Cichlomorphae</taxon>
        <taxon>Cichliformes</taxon>
        <taxon>Cichlidae</taxon>
        <taxon>African cichlids</taxon>
        <taxon>Pseudocrenilabrinae</taxon>
        <taxon>Haplochromini</taxon>
        <taxon>Maylandia</taxon>
        <taxon>Maylandia zebra complex</taxon>
    </lineage>
</organism>
<protein>
    <submittedName>
        <fullName evidence="2">Uncharacterized protein</fullName>
    </submittedName>
</protein>
<dbReference type="Ensembl" id="ENSMZET00005021826.1">
    <property type="protein sequence ID" value="ENSMZEP00005021129.1"/>
    <property type="gene ID" value="ENSMZEG00005015865.1"/>
</dbReference>
<feature type="transmembrane region" description="Helical" evidence="1">
    <location>
        <begin position="46"/>
        <end position="65"/>
    </location>
</feature>
<keyword evidence="1" id="KW-0812">Transmembrane</keyword>
<reference evidence="2 3" key="1">
    <citation type="journal article" date="2014" name="Nature">
        <title>The genomic substrate for adaptive radiation in African cichlid fish.</title>
        <authorList>
            <person name="Brawand D."/>
            <person name="Wagner C.E."/>
            <person name="Li Y.I."/>
            <person name="Malinsky M."/>
            <person name="Keller I."/>
            <person name="Fan S."/>
            <person name="Simakov O."/>
            <person name="Ng A.Y."/>
            <person name="Lim Z.W."/>
            <person name="Bezault E."/>
            <person name="Turner-Maier J."/>
            <person name="Johnson J."/>
            <person name="Alcazar R."/>
            <person name="Noh H.J."/>
            <person name="Russell P."/>
            <person name="Aken B."/>
            <person name="Alfoldi J."/>
            <person name="Amemiya C."/>
            <person name="Azzouzi N."/>
            <person name="Baroiller J.F."/>
            <person name="Barloy-Hubler F."/>
            <person name="Berlin A."/>
            <person name="Bloomquist R."/>
            <person name="Carleton K.L."/>
            <person name="Conte M.A."/>
            <person name="D'Cotta H."/>
            <person name="Eshel O."/>
            <person name="Gaffney L."/>
            <person name="Galibert F."/>
            <person name="Gante H.F."/>
            <person name="Gnerre S."/>
            <person name="Greuter L."/>
            <person name="Guyon R."/>
            <person name="Haddad N.S."/>
            <person name="Haerty W."/>
            <person name="Harris R.M."/>
            <person name="Hofmann H.A."/>
            <person name="Hourlier T."/>
            <person name="Hulata G."/>
            <person name="Jaffe D.B."/>
            <person name="Lara M."/>
            <person name="Lee A.P."/>
            <person name="MacCallum I."/>
            <person name="Mwaiko S."/>
            <person name="Nikaido M."/>
            <person name="Nishihara H."/>
            <person name="Ozouf-Costaz C."/>
            <person name="Penman D.J."/>
            <person name="Przybylski D."/>
            <person name="Rakotomanga M."/>
            <person name="Renn S.C.P."/>
            <person name="Ribeiro F.J."/>
            <person name="Ron M."/>
            <person name="Salzburger W."/>
            <person name="Sanchez-Pulido L."/>
            <person name="Santos M.E."/>
            <person name="Searle S."/>
            <person name="Sharpe T."/>
            <person name="Swofford R."/>
            <person name="Tan F.J."/>
            <person name="Williams L."/>
            <person name="Young S."/>
            <person name="Yin S."/>
            <person name="Okada N."/>
            <person name="Kocher T.D."/>
            <person name="Miska E.A."/>
            <person name="Lander E.S."/>
            <person name="Venkatesh B."/>
            <person name="Fernald R.D."/>
            <person name="Meyer A."/>
            <person name="Ponting C.P."/>
            <person name="Streelman J.T."/>
            <person name="Lindblad-Toh K."/>
            <person name="Seehausen O."/>
            <person name="Di Palma F."/>
        </authorList>
    </citation>
    <scope>NUCLEOTIDE SEQUENCE</scope>
</reference>
<dbReference type="AlphaFoldDB" id="A0A3P9CGH6"/>
<dbReference type="GeneTree" id="ENSGT00900000143214"/>
<dbReference type="Proteomes" id="UP000265160">
    <property type="component" value="LG23"/>
</dbReference>
<proteinExistence type="predicted"/>
<evidence type="ECO:0000313" key="2">
    <source>
        <dbReference type="Ensembl" id="ENSMZEP00005021129.1"/>
    </source>
</evidence>